<dbReference type="VEuPathDB" id="FungiDB:PGTG_12259"/>
<evidence type="ECO:0000256" key="1">
    <source>
        <dbReference type="SAM" id="MobiDB-lite"/>
    </source>
</evidence>
<feature type="region of interest" description="Disordered" evidence="1">
    <location>
        <begin position="83"/>
        <end position="224"/>
    </location>
</feature>
<dbReference type="GeneID" id="10540316"/>
<dbReference type="RefSeq" id="XP_003330722.2">
    <property type="nucleotide sequence ID" value="XM_003330674.2"/>
</dbReference>
<proteinExistence type="predicted"/>
<feature type="compositionally biased region" description="Polar residues" evidence="1">
    <location>
        <begin position="171"/>
        <end position="213"/>
    </location>
</feature>
<feature type="region of interest" description="Disordered" evidence="1">
    <location>
        <begin position="297"/>
        <end position="317"/>
    </location>
</feature>
<feature type="compositionally biased region" description="Polar residues" evidence="1">
    <location>
        <begin position="87"/>
        <end position="103"/>
    </location>
</feature>
<feature type="compositionally biased region" description="Low complexity" evidence="1">
    <location>
        <begin position="147"/>
        <end position="161"/>
    </location>
</feature>
<name>E3KPR8_PUCGT</name>
<organism evidence="2 3">
    <name type="scientific">Puccinia graminis f. sp. tritici (strain CRL 75-36-700-3 / race SCCL)</name>
    <name type="common">Black stem rust fungus</name>
    <dbReference type="NCBI Taxonomy" id="418459"/>
    <lineage>
        <taxon>Eukaryota</taxon>
        <taxon>Fungi</taxon>
        <taxon>Dikarya</taxon>
        <taxon>Basidiomycota</taxon>
        <taxon>Pucciniomycotina</taxon>
        <taxon>Pucciniomycetes</taxon>
        <taxon>Pucciniales</taxon>
        <taxon>Pucciniaceae</taxon>
        <taxon>Puccinia</taxon>
    </lineage>
</organism>
<feature type="region of interest" description="Disordered" evidence="1">
    <location>
        <begin position="475"/>
        <end position="516"/>
    </location>
</feature>
<dbReference type="KEGG" id="pgr:PGTG_12259"/>
<keyword evidence="3" id="KW-1185">Reference proteome</keyword>
<gene>
    <name evidence="2" type="ORF">PGTG_12259</name>
</gene>
<evidence type="ECO:0000313" key="2">
    <source>
        <dbReference type="EMBL" id="EFP86303.2"/>
    </source>
</evidence>
<dbReference type="AlphaFoldDB" id="E3KPR8"/>
<protein>
    <submittedName>
        <fullName evidence="2">Uncharacterized protein</fullName>
    </submittedName>
</protein>
<dbReference type="EMBL" id="DS178299">
    <property type="protein sequence ID" value="EFP86303.2"/>
    <property type="molecule type" value="Genomic_DNA"/>
</dbReference>
<dbReference type="InParanoid" id="E3KPR8"/>
<feature type="compositionally biased region" description="Polar residues" evidence="1">
    <location>
        <begin position="305"/>
        <end position="317"/>
    </location>
</feature>
<accession>E3KPR8</accession>
<reference key="1">
    <citation type="submission" date="2007-01" db="EMBL/GenBank/DDBJ databases">
        <title>The Genome Sequence of Puccinia graminis f. sp. tritici Strain CRL 75-36-700-3.</title>
        <authorList>
            <consortium name="The Broad Institute Genome Sequencing Platform"/>
            <person name="Birren B."/>
            <person name="Lander E."/>
            <person name="Galagan J."/>
            <person name="Nusbaum C."/>
            <person name="Devon K."/>
            <person name="Cuomo C."/>
            <person name="Jaffe D."/>
            <person name="Butler J."/>
            <person name="Alvarez P."/>
            <person name="Gnerre S."/>
            <person name="Grabherr M."/>
            <person name="Mauceli E."/>
            <person name="Brockman W."/>
            <person name="Young S."/>
            <person name="LaButti K."/>
            <person name="Sykes S."/>
            <person name="DeCaprio D."/>
            <person name="Crawford M."/>
            <person name="Koehrsen M."/>
            <person name="Engels R."/>
            <person name="Montgomery P."/>
            <person name="Pearson M."/>
            <person name="Howarth C."/>
            <person name="Larson L."/>
            <person name="White J."/>
            <person name="Zeng Q."/>
            <person name="Kodira C."/>
            <person name="Yandava C."/>
            <person name="Alvarado L."/>
            <person name="O'Leary S."/>
            <person name="Szabo L."/>
            <person name="Dean R."/>
            <person name="Schein J."/>
        </authorList>
    </citation>
    <scope>NUCLEOTIDE SEQUENCE</scope>
    <source>
        <strain>CRL 75-36-700-3</strain>
    </source>
</reference>
<evidence type="ECO:0000313" key="3">
    <source>
        <dbReference type="Proteomes" id="UP000008783"/>
    </source>
</evidence>
<dbReference type="Proteomes" id="UP000008783">
    <property type="component" value="Unassembled WGS sequence"/>
</dbReference>
<reference evidence="3" key="2">
    <citation type="journal article" date="2011" name="Proc. Natl. Acad. Sci. U.S.A.">
        <title>Obligate biotrophy features unraveled by the genomic analysis of rust fungi.</title>
        <authorList>
            <person name="Duplessis S."/>
            <person name="Cuomo C.A."/>
            <person name="Lin Y.-C."/>
            <person name="Aerts A."/>
            <person name="Tisserant E."/>
            <person name="Veneault-Fourrey C."/>
            <person name="Joly D.L."/>
            <person name="Hacquard S."/>
            <person name="Amselem J."/>
            <person name="Cantarel B.L."/>
            <person name="Chiu R."/>
            <person name="Coutinho P.M."/>
            <person name="Feau N."/>
            <person name="Field M."/>
            <person name="Frey P."/>
            <person name="Gelhaye E."/>
            <person name="Goldberg J."/>
            <person name="Grabherr M.G."/>
            <person name="Kodira C.D."/>
            <person name="Kohler A."/>
            <person name="Kuees U."/>
            <person name="Lindquist E.A."/>
            <person name="Lucas S.M."/>
            <person name="Mago R."/>
            <person name="Mauceli E."/>
            <person name="Morin E."/>
            <person name="Murat C."/>
            <person name="Pangilinan J.L."/>
            <person name="Park R."/>
            <person name="Pearson M."/>
            <person name="Quesneville H."/>
            <person name="Rouhier N."/>
            <person name="Sakthikumar S."/>
            <person name="Salamov A.A."/>
            <person name="Schmutz J."/>
            <person name="Selles B."/>
            <person name="Shapiro H."/>
            <person name="Tanguay P."/>
            <person name="Tuskan G.A."/>
            <person name="Henrissat B."/>
            <person name="Van de Peer Y."/>
            <person name="Rouze P."/>
            <person name="Ellis J.G."/>
            <person name="Dodds P.N."/>
            <person name="Schein J.E."/>
            <person name="Zhong S."/>
            <person name="Hamelin R.C."/>
            <person name="Grigoriev I.V."/>
            <person name="Szabo L.J."/>
            <person name="Martin F."/>
        </authorList>
    </citation>
    <scope>NUCLEOTIDE SEQUENCE [LARGE SCALE GENOMIC DNA]</scope>
    <source>
        <strain evidence="3">CRL 75-36-700-3 / race SCCL</strain>
    </source>
</reference>
<sequence length="640" mass="71152">MQPYDQSYNNSGLHQSEYNTLIDLGSSGYQSLSNSYMDQTYYSDIQISTQQDGINHDHGVNSMLSNPNTAWSSQHGPRLACSGISGHPSQQFISQQMATSTPHKQAPMYNGHSPVPSPLIDQISVNQTTPIPPPPPGNSSVLNSQHPAATPTTAVIPTTQPKKQKRKRKSAATTSTDAPVSTVVQSAESHTSNTSAVNSNTDPTLASPETPTGTPKPRKKDTKLSDEVMDSFKDHTLHQLRKLQKTHVKYTRLNEEIKIAAQDVYFEYQRKLHLLSLKHQRPFKGLAKYLGQRRTRQKKSAWHKFQSSGQTAQKEYHQTENNIGQRNKEVAKSYNQLNAADRDLLNNNSEDEWVDADLSDDPNINERDQFDVRHQSNKKLLANVDTWARGVQLKLKEISDALGLEGFLIIADQDHRQPYFFQGGSLLGDVFLRGLLDEGDPISRFAVWTAGTKSRKKVTKQIAGPVVSTVCKQSKANNASNNNSNPKHDSNSGNLGSGNNNQPPEERDNGCAENQDACEGDLAKNHHYISNKLGEMYNQALAVPGSKYKWPGTNTQIKLKKKGLMLSISNNPTELSMVHFSQPVKKLLLPATRVLLRGLKNNWISLVPYVEIEENNLMDIDNAEENSNQVNSSNENNNTD</sequence>
<feature type="compositionally biased region" description="Low complexity" evidence="1">
    <location>
        <begin position="476"/>
        <end position="501"/>
    </location>
</feature>
<dbReference type="OrthoDB" id="2515251at2759"/>
<dbReference type="HOGENOM" id="CLU_023255_1_0_1"/>